<dbReference type="Proteomes" id="UP000177190">
    <property type="component" value="Unassembled WGS sequence"/>
</dbReference>
<comment type="caution">
    <text evidence="4">The sequence shown here is derived from an EMBL/GenBank/DDBJ whole genome shotgun (WGS) entry which is preliminary data.</text>
</comment>
<dbReference type="Pfam" id="PF21110">
    <property type="entry name" value="GlxA"/>
    <property type="match status" value="1"/>
</dbReference>
<keyword evidence="2" id="KW-1133">Transmembrane helix</keyword>
<evidence type="ECO:0000313" key="5">
    <source>
        <dbReference type="Proteomes" id="UP000177190"/>
    </source>
</evidence>
<evidence type="ECO:0000256" key="2">
    <source>
        <dbReference type="SAM" id="Phobius"/>
    </source>
</evidence>
<evidence type="ECO:0000259" key="3">
    <source>
        <dbReference type="Pfam" id="PF21110"/>
    </source>
</evidence>
<feature type="compositionally biased region" description="Basic and acidic residues" evidence="1">
    <location>
        <begin position="1"/>
        <end position="36"/>
    </location>
</feature>
<evidence type="ECO:0000256" key="1">
    <source>
        <dbReference type="SAM" id="MobiDB-lite"/>
    </source>
</evidence>
<dbReference type="InterPro" id="IPR049305">
    <property type="entry name" value="GlxA-like_b-barrel"/>
</dbReference>
<dbReference type="AlphaFoldDB" id="A0A1G2HJV3"/>
<keyword evidence="2" id="KW-0812">Transmembrane</keyword>
<keyword evidence="2" id="KW-0472">Membrane</keyword>
<proteinExistence type="predicted"/>
<organism evidence="4 5">
    <name type="scientific">Candidatus Staskawiczbacteria bacterium RIFCSPHIGHO2_01_FULL_36_16</name>
    <dbReference type="NCBI Taxonomy" id="1802200"/>
    <lineage>
        <taxon>Bacteria</taxon>
        <taxon>Candidatus Staskawicziibacteriota</taxon>
    </lineage>
</organism>
<feature type="region of interest" description="Disordered" evidence="1">
    <location>
        <begin position="1"/>
        <end position="43"/>
    </location>
</feature>
<dbReference type="EMBL" id="MHOM01000051">
    <property type="protein sequence ID" value="OGZ62767.1"/>
    <property type="molecule type" value="Genomic_DNA"/>
</dbReference>
<dbReference type="STRING" id="1802200.A2812_00375"/>
<accession>A0A1G2HJV3</accession>
<evidence type="ECO:0000313" key="4">
    <source>
        <dbReference type="EMBL" id="OGZ62767.1"/>
    </source>
</evidence>
<feature type="domain" description="GlxA-like beta barrel" evidence="3">
    <location>
        <begin position="136"/>
        <end position="208"/>
    </location>
</feature>
<reference evidence="4 5" key="1">
    <citation type="journal article" date="2016" name="Nat. Commun.">
        <title>Thousands of microbial genomes shed light on interconnected biogeochemical processes in an aquifer system.</title>
        <authorList>
            <person name="Anantharaman K."/>
            <person name="Brown C.T."/>
            <person name="Hug L.A."/>
            <person name="Sharon I."/>
            <person name="Castelle C.J."/>
            <person name="Probst A.J."/>
            <person name="Thomas B.C."/>
            <person name="Singh A."/>
            <person name="Wilkins M.J."/>
            <person name="Karaoz U."/>
            <person name="Brodie E.L."/>
            <person name="Williams K.H."/>
            <person name="Hubbard S.S."/>
            <person name="Banfield J.F."/>
        </authorList>
    </citation>
    <scope>NUCLEOTIDE SEQUENCE [LARGE SCALE GENOMIC DNA]</scope>
</reference>
<sequence>MPKKVYDIKPPKLARKTESNIKEFLKDGKQRSSGRAEKKRQTRAKEERFFPWRKVAAGAGVVVVLTAIYLFFKLPRANIEIWPKVETLSFEQTITADKSADAVDLSSNIIPAEYFQEEKTESQEFSATGNASNEGKATGTITIYNKYDPPTPVTLKVGTHFLSDSGKYFVALQRVTIPAGKKSGSKVTPGSIKVKVEAAEGGEGYNIGPATFSVPKLSGTAYYYSVYAESSNAMTGGYAGKIKKVTDDDISQAKDALTKKLTAEAGASLRDNIPSDYILLDDAISSEVISASTETKSGTVADNFTYQVQVKSKALAFKKSDLEKFAKDYIISQMPDLKTMLASSFKTDYSSKIADIDKGKMTFSLNFSSGVYQNIDKNFLMPLLINKSADQINETVKDNLGDQISGVKVNLWPFWVTKSPKSQKAVKIELKFE</sequence>
<gene>
    <name evidence="4" type="ORF">A2812_00375</name>
</gene>
<protein>
    <recommendedName>
        <fullName evidence="3">GlxA-like beta barrel domain-containing protein</fullName>
    </recommendedName>
</protein>
<name>A0A1G2HJV3_9BACT</name>
<feature type="transmembrane region" description="Helical" evidence="2">
    <location>
        <begin position="55"/>
        <end position="72"/>
    </location>
</feature>